<dbReference type="InterPro" id="IPR006703">
    <property type="entry name" value="G_AIG1"/>
</dbReference>
<keyword evidence="3" id="KW-0342">GTP-binding</keyword>
<dbReference type="Pfam" id="PF04548">
    <property type="entry name" value="AIG1"/>
    <property type="match status" value="1"/>
</dbReference>
<accession>A0AAW0P3Z7</accession>
<keyword evidence="6" id="KW-1185">Reference proteome</keyword>
<evidence type="ECO:0000256" key="1">
    <source>
        <dbReference type="ARBA" id="ARBA00008535"/>
    </source>
</evidence>
<feature type="domain" description="AIG1-type G" evidence="4">
    <location>
        <begin position="98"/>
        <end position="282"/>
    </location>
</feature>
<comment type="similarity">
    <text evidence="1">Belongs to the TRAFAC class TrmE-Era-EngA-EngB-Septin-like GTPase superfamily. AIG1/Toc34/Toc159-like paraseptin GTPase family. IAN subfamily.</text>
</comment>
<reference evidence="6" key="1">
    <citation type="submission" date="2024-04" db="EMBL/GenBank/DDBJ databases">
        <title>Salinicola lusitanus LLJ914,a marine bacterium isolated from the Okinawa Trough.</title>
        <authorList>
            <person name="Li J."/>
        </authorList>
    </citation>
    <scope>NUCLEOTIDE SEQUENCE [LARGE SCALE GENOMIC DNA]</scope>
</reference>
<proteinExistence type="inferred from homology"/>
<dbReference type="GO" id="GO:0005525">
    <property type="term" value="F:GTP binding"/>
    <property type="evidence" value="ECO:0007669"/>
    <property type="project" value="UniProtKB-KW"/>
</dbReference>
<evidence type="ECO:0000313" key="6">
    <source>
        <dbReference type="Proteomes" id="UP001460270"/>
    </source>
</evidence>
<sequence length="318" mass="36270">MSANHRTDLVFIEGNLNGLRYRDEILRPVVLPFLDQVEAAALFQHDNTIATVCRISHRAVSADHISRAILYYILPRSFLLRSHCCVLLFPVAFSLFDLRVILVGNSWPERALVGNLLVNNSVFDEKAEPQRSQKETVQLRDKTITVINTADLLHPDLTSVQLSALVSESAKASEPGPHVLLLVLQPESFTEKQYRWLQVVLKEFSESSFHHALLLLLTDRPDVMDKPHLQRLITECRFRFQWFRRSEVKEQSGLTRRELFTRLVQIVKENSGDHLKYERFEETVTPSGSYMSISSLGTKVTKVTSGLLETVKLSGKCD</sequence>
<dbReference type="PANTHER" id="PTHR10903">
    <property type="entry name" value="GTPASE, IMAP FAMILY MEMBER-RELATED"/>
    <property type="match status" value="1"/>
</dbReference>
<comment type="caution">
    <text evidence="5">The sequence shown here is derived from an EMBL/GenBank/DDBJ whole genome shotgun (WGS) entry which is preliminary data.</text>
</comment>
<dbReference type="AlphaFoldDB" id="A0AAW0P3Z7"/>
<dbReference type="InterPro" id="IPR036397">
    <property type="entry name" value="RNaseH_sf"/>
</dbReference>
<dbReference type="EMBL" id="JBBPFD010000010">
    <property type="protein sequence ID" value="KAK7909581.1"/>
    <property type="molecule type" value="Genomic_DNA"/>
</dbReference>
<dbReference type="InterPro" id="IPR027417">
    <property type="entry name" value="P-loop_NTPase"/>
</dbReference>
<evidence type="ECO:0000256" key="3">
    <source>
        <dbReference type="ARBA" id="ARBA00023134"/>
    </source>
</evidence>
<evidence type="ECO:0000259" key="4">
    <source>
        <dbReference type="Pfam" id="PF04548"/>
    </source>
</evidence>
<dbReference type="PANTHER" id="PTHR10903:SF170">
    <property type="entry name" value="GTPASE IMAP FAMILY MEMBER 7"/>
    <property type="match status" value="1"/>
</dbReference>
<dbReference type="Gene3D" id="3.40.50.300">
    <property type="entry name" value="P-loop containing nucleotide triphosphate hydrolases"/>
    <property type="match status" value="1"/>
</dbReference>
<dbReference type="Proteomes" id="UP001460270">
    <property type="component" value="Unassembled WGS sequence"/>
</dbReference>
<organism evidence="5 6">
    <name type="scientific">Mugilogobius chulae</name>
    <name type="common">yellowstripe goby</name>
    <dbReference type="NCBI Taxonomy" id="88201"/>
    <lineage>
        <taxon>Eukaryota</taxon>
        <taxon>Metazoa</taxon>
        <taxon>Chordata</taxon>
        <taxon>Craniata</taxon>
        <taxon>Vertebrata</taxon>
        <taxon>Euteleostomi</taxon>
        <taxon>Actinopterygii</taxon>
        <taxon>Neopterygii</taxon>
        <taxon>Teleostei</taxon>
        <taxon>Neoteleostei</taxon>
        <taxon>Acanthomorphata</taxon>
        <taxon>Gobiaria</taxon>
        <taxon>Gobiiformes</taxon>
        <taxon>Gobioidei</taxon>
        <taxon>Gobiidae</taxon>
        <taxon>Gobionellinae</taxon>
        <taxon>Mugilogobius</taxon>
    </lineage>
</organism>
<keyword evidence="2" id="KW-0547">Nucleotide-binding</keyword>
<evidence type="ECO:0000256" key="2">
    <source>
        <dbReference type="ARBA" id="ARBA00022741"/>
    </source>
</evidence>
<dbReference type="InterPro" id="IPR045058">
    <property type="entry name" value="GIMA/IAN/Toc"/>
</dbReference>
<name>A0AAW0P3Z7_9GOBI</name>
<dbReference type="GO" id="GO:0003676">
    <property type="term" value="F:nucleic acid binding"/>
    <property type="evidence" value="ECO:0007669"/>
    <property type="project" value="InterPro"/>
</dbReference>
<gene>
    <name evidence="5" type="ORF">WMY93_014265</name>
</gene>
<dbReference type="Gene3D" id="3.30.420.10">
    <property type="entry name" value="Ribonuclease H-like superfamily/Ribonuclease H"/>
    <property type="match status" value="1"/>
</dbReference>
<evidence type="ECO:0000313" key="5">
    <source>
        <dbReference type="EMBL" id="KAK7909581.1"/>
    </source>
</evidence>
<protein>
    <recommendedName>
        <fullName evidence="4">AIG1-type G domain-containing protein</fullName>
    </recommendedName>
</protein>